<dbReference type="CDD" id="cd15795">
    <property type="entry name" value="PMEI-Pla_a_1_like"/>
    <property type="match status" value="1"/>
</dbReference>
<dbReference type="PANTHER" id="PTHR35357">
    <property type="entry name" value="OS02G0537100 PROTEIN"/>
    <property type="match status" value="1"/>
</dbReference>
<dbReference type="SMART" id="SM00856">
    <property type="entry name" value="PMEI"/>
    <property type="match status" value="1"/>
</dbReference>
<dbReference type="STRING" id="71139.A0A059C0T9"/>
<evidence type="ECO:0000313" key="6">
    <source>
        <dbReference type="EMBL" id="KCW71839.1"/>
    </source>
</evidence>
<protein>
    <recommendedName>
        <fullName evidence="5">Pectinesterase inhibitor domain-containing protein</fullName>
    </recommendedName>
</protein>
<dbReference type="GO" id="GO:0004857">
    <property type="term" value="F:enzyme inhibitor activity"/>
    <property type="evidence" value="ECO:0007669"/>
    <property type="project" value="InterPro"/>
</dbReference>
<dbReference type="NCBIfam" id="TIGR01614">
    <property type="entry name" value="PME_inhib"/>
    <property type="match status" value="1"/>
</dbReference>
<dbReference type="KEGG" id="egr:104445947"/>
<sequence>MTSFLPLVTLVCLLFYFAQANDQDNNIVHGSCKRAADGDPNISYEFCVACFEADRMSQPANVEDLALISINLTISNATKVSSCISKLLQNKTLDHFARDCLTTCLELYSDAYSTLRGVVDDLGSRDYYKANVDVSAAMDAAVTCEDGFKEREGLVSPLTKENDMFFQLNAISLAFIKMLH</sequence>
<keyword evidence="1 4" id="KW-0732">Signal</keyword>
<evidence type="ECO:0000259" key="5">
    <source>
        <dbReference type="SMART" id="SM00856"/>
    </source>
</evidence>
<feature type="signal peptide" evidence="4">
    <location>
        <begin position="1"/>
        <end position="20"/>
    </location>
</feature>
<proteinExistence type="inferred from homology"/>
<comment type="similarity">
    <text evidence="3">Belongs to the PMEI family.</text>
</comment>
<dbReference type="FunFam" id="1.20.140.40:FF:000002">
    <property type="entry name" value="Putative invertase inhibitor"/>
    <property type="match status" value="1"/>
</dbReference>
<dbReference type="AlphaFoldDB" id="A0A059C0T9"/>
<dbReference type="GO" id="GO:0005576">
    <property type="term" value="C:extracellular region"/>
    <property type="evidence" value="ECO:0007669"/>
    <property type="project" value="UniProtKB-ARBA"/>
</dbReference>
<dbReference type="eggNOG" id="ENOG502RZK0">
    <property type="taxonomic scope" value="Eukaryota"/>
</dbReference>
<name>A0A059C0T9_EUCGR</name>
<dbReference type="InterPro" id="IPR035513">
    <property type="entry name" value="Invertase/methylesterase_inhib"/>
</dbReference>
<evidence type="ECO:0000256" key="3">
    <source>
        <dbReference type="ARBA" id="ARBA00038471"/>
    </source>
</evidence>
<dbReference type="FunCoup" id="A0A059C0T9">
    <property type="interactions" value="322"/>
</dbReference>
<reference evidence="6" key="1">
    <citation type="submission" date="2013-07" db="EMBL/GenBank/DDBJ databases">
        <title>The genome of Eucalyptus grandis.</title>
        <authorList>
            <person name="Schmutz J."/>
            <person name="Hayes R."/>
            <person name="Myburg A."/>
            <person name="Tuskan G."/>
            <person name="Grattapaglia D."/>
            <person name="Rokhsar D.S."/>
        </authorList>
    </citation>
    <scope>NUCLEOTIDE SEQUENCE</scope>
    <source>
        <tissue evidence="6">Leaf extractions</tissue>
    </source>
</reference>
<gene>
    <name evidence="6" type="ORF">EUGRSUZ_E00321</name>
</gene>
<dbReference type="Gramene" id="KCW71839">
    <property type="protein sequence ID" value="KCW71839"/>
    <property type="gene ID" value="EUGRSUZ_E00321"/>
</dbReference>
<dbReference type="InParanoid" id="A0A059C0T9"/>
<accession>A0A059C0T9</accession>
<dbReference type="SUPFAM" id="SSF101148">
    <property type="entry name" value="Plant invertase/pectin methylesterase inhibitor"/>
    <property type="match status" value="1"/>
</dbReference>
<dbReference type="EMBL" id="KK198757">
    <property type="protein sequence ID" value="KCW71839.1"/>
    <property type="molecule type" value="Genomic_DNA"/>
</dbReference>
<evidence type="ECO:0000256" key="1">
    <source>
        <dbReference type="ARBA" id="ARBA00022729"/>
    </source>
</evidence>
<organism evidence="6">
    <name type="scientific">Eucalyptus grandis</name>
    <name type="common">Flooded gum</name>
    <dbReference type="NCBI Taxonomy" id="71139"/>
    <lineage>
        <taxon>Eukaryota</taxon>
        <taxon>Viridiplantae</taxon>
        <taxon>Streptophyta</taxon>
        <taxon>Embryophyta</taxon>
        <taxon>Tracheophyta</taxon>
        <taxon>Spermatophyta</taxon>
        <taxon>Magnoliopsida</taxon>
        <taxon>eudicotyledons</taxon>
        <taxon>Gunneridae</taxon>
        <taxon>Pentapetalae</taxon>
        <taxon>rosids</taxon>
        <taxon>malvids</taxon>
        <taxon>Myrtales</taxon>
        <taxon>Myrtaceae</taxon>
        <taxon>Myrtoideae</taxon>
        <taxon>Eucalypteae</taxon>
        <taxon>Eucalyptus</taxon>
    </lineage>
</organism>
<dbReference type="InterPro" id="IPR006501">
    <property type="entry name" value="Pectinesterase_inhib_dom"/>
</dbReference>
<dbReference type="InterPro" id="IPR034088">
    <property type="entry name" value="Pla_a_1-like"/>
</dbReference>
<dbReference type="Gene3D" id="1.20.140.40">
    <property type="entry name" value="Invertase/pectin methylesterase inhibitor family protein"/>
    <property type="match status" value="1"/>
</dbReference>
<evidence type="ECO:0000256" key="2">
    <source>
        <dbReference type="ARBA" id="ARBA00023157"/>
    </source>
</evidence>
<dbReference type="OMA" id="CMEASEI"/>
<dbReference type="PANTHER" id="PTHR35357:SF17">
    <property type="entry name" value="PECTINESTERASE INHIBITOR 12"/>
    <property type="match status" value="1"/>
</dbReference>
<evidence type="ECO:0000256" key="4">
    <source>
        <dbReference type="SAM" id="SignalP"/>
    </source>
</evidence>
<dbReference type="OrthoDB" id="1915198at2759"/>
<feature type="chain" id="PRO_5001573993" description="Pectinesterase inhibitor domain-containing protein" evidence="4">
    <location>
        <begin position="21"/>
        <end position="180"/>
    </location>
</feature>
<keyword evidence="2" id="KW-1015">Disulfide bond</keyword>
<dbReference type="Pfam" id="PF04043">
    <property type="entry name" value="PMEI"/>
    <property type="match status" value="1"/>
</dbReference>
<feature type="domain" description="Pectinesterase inhibitor" evidence="5">
    <location>
        <begin position="23"/>
        <end position="175"/>
    </location>
</feature>